<keyword evidence="1" id="KW-0812">Transmembrane</keyword>
<protein>
    <submittedName>
        <fullName evidence="2">Uncharacterized protein</fullName>
    </submittedName>
</protein>
<feature type="transmembrane region" description="Helical" evidence="1">
    <location>
        <begin position="7"/>
        <end position="28"/>
    </location>
</feature>
<proteinExistence type="predicted"/>
<organism evidence="2 3">
    <name type="scientific">Candidatus Scatosoma pullistercoris</name>
    <dbReference type="NCBI Taxonomy" id="2840934"/>
    <lineage>
        <taxon>Bacteria</taxon>
        <taxon>Bacillati</taxon>
        <taxon>Bacillota</taxon>
        <taxon>Clostridia</taxon>
        <taxon>Candidatus Scatosoma</taxon>
    </lineage>
</organism>
<dbReference type="Proteomes" id="UP000824081">
    <property type="component" value="Unassembled WGS sequence"/>
</dbReference>
<sequence length="194" mass="21359">MKKYLLALPIFLFPYSLLFGLYCLYTGFLMESVFQNNGYLLILALFLCTLVSLAFTGALCARSLAKKTDAAEMAKLNMIVKLVHIPAYIAIFLLGAVMLISVWGIGFTIVFFLHDVAAIAMTGFIGAVAVVRAGAEGRILRRDAVLYAIGQFLFCIDIAACILLYLRVRGKRLPAERVDVRPAEEQPEGQGNKL</sequence>
<keyword evidence="1" id="KW-0472">Membrane</keyword>
<evidence type="ECO:0000256" key="1">
    <source>
        <dbReference type="SAM" id="Phobius"/>
    </source>
</evidence>
<evidence type="ECO:0000313" key="3">
    <source>
        <dbReference type="Proteomes" id="UP000824081"/>
    </source>
</evidence>
<name>A0A9D1SGY5_9FIRM</name>
<comment type="caution">
    <text evidence="2">The sequence shown here is derived from an EMBL/GenBank/DDBJ whole genome shotgun (WGS) entry which is preliminary data.</text>
</comment>
<reference evidence="2" key="2">
    <citation type="journal article" date="2021" name="PeerJ">
        <title>Extensive microbial diversity within the chicken gut microbiome revealed by metagenomics and culture.</title>
        <authorList>
            <person name="Gilroy R."/>
            <person name="Ravi A."/>
            <person name="Getino M."/>
            <person name="Pursley I."/>
            <person name="Horton D.L."/>
            <person name="Alikhan N.F."/>
            <person name="Baker D."/>
            <person name="Gharbi K."/>
            <person name="Hall N."/>
            <person name="Watson M."/>
            <person name="Adriaenssens E.M."/>
            <person name="Foster-Nyarko E."/>
            <person name="Jarju S."/>
            <person name="Secka A."/>
            <person name="Antonio M."/>
            <person name="Oren A."/>
            <person name="Chaudhuri R.R."/>
            <person name="La Ragione R."/>
            <person name="Hildebrand F."/>
            <person name="Pallen M.J."/>
        </authorList>
    </citation>
    <scope>NUCLEOTIDE SEQUENCE</scope>
    <source>
        <strain evidence="2">11687</strain>
    </source>
</reference>
<feature type="transmembrane region" description="Helical" evidence="1">
    <location>
        <begin position="111"/>
        <end position="133"/>
    </location>
</feature>
<evidence type="ECO:0000313" key="2">
    <source>
        <dbReference type="EMBL" id="HIU59243.1"/>
    </source>
</evidence>
<accession>A0A9D1SGY5</accession>
<gene>
    <name evidence="2" type="ORF">IAC57_03975</name>
</gene>
<reference evidence="2" key="1">
    <citation type="submission" date="2020-10" db="EMBL/GenBank/DDBJ databases">
        <authorList>
            <person name="Gilroy R."/>
        </authorList>
    </citation>
    <scope>NUCLEOTIDE SEQUENCE</scope>
    <source>
        <strain evidence="2">11687</strain>
    </source>
</reference>
<feature type="transmembrane region" description="Helical" evidence="1">
    <location>
        <begin position="40"/>
        <end position="61"/>
    </location>
</feature>
<feature type="transmembrane region" description="Helical" evidence="1">
    <location>
        <begin position="145"/>
        <end position="166"/>
    </location>
</feature>
<keyword evidence="1" id="KW-1133">Transmembrane helix</keyword>
<dbReference type="EMBL" id="DVMZ01000104">
    <property type="protein sequence ID" value="HIU59243.1"/>
    <property type="molecule type" value="Genomic_DNA"/>
</dbReference>
<feature type="transmembrane region" description="Helical" evidence="1">
    <location>
        <begin position="82"/>
        <end position="105"/>
    </location>
</feature>
<dbReference type="AlphaFoldDB" id="A0A9D1SGY5"/>